<accession>A0ABW4QSP3</accession>
<keyword evidence="1" id="KW-0812">Transmembrane</keyword>
<evidence type="ECO:0000256" key="1">
    <source>
        <dbReference type="SAM" id="Phobius"/>
    </source>
</evidence>
<evidence type="ECO:0000313" key="3">
    <source>
        <dbReference type="Proteomes" id="UP001597197"/>
    </source>
</evidence>
<organism evidence="2 3">
    <name type="scientific">Hymenobacter bucti</name>
    <dbReference type="NCBI Taxonomy" id="1844114"/>
    <lineage>
        <taxon>Bacteria</taxon>
        <taxon>Pseudomonadati</taxon>
        <taxon>Bacteroidota</taxon>
        <taxon>Cytophagia</taxon>
        <taxon>Cytophagales</taxon>
        <taxon>Hymenobacteraceae</taxon>
        <taxon>Hymenobacter</taxon>
    </lineage>
</organism>
<keyword evidence="1" id="KW-0472">Membrane</keyword>
<feature type="transmembrane region" description="Helical" evidence="1">
    <location>
        <begin position="33"/>
        <end position="50"/>
    </location>
</feature>
<gene>
    <name evidence="2" type="ORF">ACFSDX_07245</name>
</gene>
<dbReference type="Proteomes" id="UP001597197">
    <property type="component" value="Unassembled WGS sequence"/>
</dbReference>
<feature type="transmembrane region" description="Helical" evidence="1">
    <location>
        <begin position="62"/>
        <end position="82"/>
    </location>
</feature>
<dbReference type="EMBL" id="JBHUFD010000002">
    <property type="protein sequence ID" value="MFD1872216.1"/>
    <property type="molecule type" value="Genomic_DNA"/>
</dbReference>
<evidence type="ECO:0000313" key="2">
    <source>
        <dbReference type="EMBL" id="MFD1872216.1"/>
    </source>
</evidence>
<reference evidence="3" key="1">
    <citation type="journal article" date="2019" name="Int. J. Syst. Evol. Microbiol.">
        <title>The Global Catalogue of Microorganisms (GCM) 10K type strain sequencing project: providing services to taxonomists for standard genome sequencing and annotation.</title>
        <authorList>
            <consortium name="The Broad Institute Genomics Platform"/>
            <consortium name="The Broad Institute Genome Sequencing Center for Infectious Disease"/>
            <person name="Wu L."/>
            <person name="Ma J."/>
        </authorList>
    </citation>
    <scope>NUCLEOTIDE SEQUENCE [LARGE SCALE GENOMIC DNA]</scope>
    <source>
        <strain evidence="3">CGMCC 1.15795</strain>
    </source>
</reference>
<protein>
    <submittedName>
        <fullName evidence="2">Uncharacterized protein</fullName>
    </submittedName>
</protein>
<keyword evidence="3" id="KW-1185">Reference proteome</keyword>
<sequence length="93" mass="10221">MVALVVSTPALFVLPLGMRWAMAASTATQQLKRLIILICSLFGIAALLLFNFITDAALIKSGVLWFAGCYLPVAIAAIYWLYADWLLMDGRKN</sequence>
<dbReference type="RefSeq" id="WP_382312604.1">
    <property type="nucleotide sequence ID" value="NZ_JBHUFD010000002.1"/>
</dbReference>
<keyword evidence="1" id="KW-1133">Transmembrane helix</keyword>
<comment type="caution">
    <text evidence="2">The sequence shown here is derived from an EMBL/GenBank/DDBJ whole genome shotgun (WGS) entry which is preliminary data.</text>
</comment>
<proteinExistence type="predicted"/>
<name>A0ABW4QSP3_9BACT</name>